<dbReference type="Pfam" id="PF01648">
    <property type="entry name" value="ACPS"/>
    <property type="match status" value="1"/>
</dbReference>
<sequence>MAGLALRLETLDAVTAPVAVTASVLRGAAGARAAAFAHERDRQEFLAGRAALLLFAAGLLEVDPGRLVARYDCPQCGPDAGHGRPAYLLDGGPAPLLLSASRAAGRVLLAGVAHPEAGTALGTDLEDSGRLAVAGFGADGFDAVALGAREQRWVQGLPAGERSHGRALLWARKEAWLKRSGEGLRRDPATVDALDLPGVADLALDGTDPGLELAAPVPANLVAAVAFY</sequence>
<feature type="domain" description="4'-phosphopantetheinyl transferase" evidence="2">
    <location>
        <begin position="121"/>
        <end position="195"/>
    </location>
</feature>
<evidence type="ECO:0000259" key="2">
    <source>
        <dbReference type="Pfam" id="PF01648"/>
    </source>
</evidence>
<evidence type="ECO:0000256" key="1">
    <source>
        <dbReference type="ARBA" id="ARBA00022679"/>
    </source>
</evidence>
<dbReference type="InterPro" id="IPR008278">
    <property type="entry name" value="4-PPantetheinyl_Trfase_dom"/>
</dbReference>
<keyword evidence="4" id="KW-1185">Reference proteome</keyword>
<protein>
    <submittedName>
        <fullName evidence="3">4'-phosphopantetheinyl transferase</fullName>
    </submittedName>
</protein>
<keyword evidence="1 3" id="KW-0808">Transferase</keyword>
<dbReference type="Gene3D" id="3.90.470.20">
    <property type="entry name" value="4'-phosphopantetheinyl transferase domain"/>
    <property type="match status" value="1"/>
</dbReference>
<reference evidence="4" key="1">
    <citation type="submission" date="2016-10" db="EMBL/GenBank/DDBJ databases">
        <authorList>
            <person name="Varghese N."/>
            <person name="Submissions S."/>
        </authorList>
    </citation>
    <scope>NUCLEOTIDE SEQUENCE [LARGE SCALE GENOMIC DNA]</scope>
    <source>
        <strain evidence="4">CGMCC 1.10783</strain>
    </source>
</reference>
<dbReference type="Proteomes" id="UP000182130">
    <property type="component" value="Unassembled WGS sequence"/>
</dbReference>
<evidence type="ECO:0000313" key="3">
    <source>
        <dbReference type="EMBL" id="SDJ24238.1"/>
    </source>
</evidence>
<dbReference type="InterPro" id="IPR037143">
    <property type="entry name" value="4-PPantetheinyl_Trfase_dom_sf"/>
</dbReference>
<dbReference type="RefSeq" id="WP_074589249.1">
    <property type="nucleotide sequence ID" value="NZ_FNEI01000008.1"/>
</dbReference>
<dbReference type="AlphaFoldDB" id="A0A1G8S4T2"/>
<dbReference type="GO" id="GO:0008897">
    <property type="term" value="F:holo-[acyl-carrier-protein] synthase activity"/>
    <property type="evidence" value="ECO:0007669"/>
    <property type="project" value="InterPro"/>
</dbReference>
<dbReference type="OrthoDB" id="190168at2"/>
<gene>
    <name evidence="3" type="ORF">SAMN05216555_108160</name>
</gene>
<proteinExistence type="predicted"/>
<dbReference type="EMBL" id="FNEI01000008">
    <property type="protein sequence ID" value="SDJ24238.1"/>
    <property type="molecule type" value="Genomic_DNA"/>
</dbReference>
<name>A0A1G8S4T2_9MICC</name>
<accession>A0A1G8S4T2</accession>
<evidence type="ECO:0000313" key="4">
    <source>
        <dbReference type="Proteomes" id="UP000182130"/>
    </source>
</evidence>
<dbReference type="STRING" id="1045773.SAMN05216555_108160"/>
<organism evidence="3 4">
    <name type="scientific">Arthrobacter cupressi</name>
    <dbReference type="NCBI Taxonomy" id="1045773"/>
    <lineage>
        <taxon>Bacteria</taxon>
        <taxon>Bacillati</taxon>
        <taxon>Actinomycetota</taxon>
        <taxon>Actinomycetes</taxon>
        <taxon>Micrococcales</taxon>
        <taxon>Micrococcaceae</taxon>
        <taxon>Arthrobacter</taxon>
    </lineage>
</organism>
<dbReference type="GO" id="GO:0000287">
    <property type="term" value="F:magnesium ion binding"/>
    <property type="evidence" value="ECO:0007669"/>
    <property type="project" value="InterPro"/>
</dbReference>
<dbReference type="SUPFAM" id="SSF56214">
    <property type="entry name" value="4'-phosphopantetheinyl transferase"/>
    <property type="match status" value="1"/>
</dbReference>